<evidence type="ECO:0000313" key="2">
    <source>
        <dbReference type="EMBL" id="CAJ1499721.1"/>
    </source>
</evidence>
<name>A0ABM9LIR9_9MYCO</name>
<keyword evidence="1" id="KW-0732">Signal</keyword>
<evidence type="ECO:0008006" key="4">
    <source>
        <dbReference type="Google" id="ProtNLM"/>
    </source>
</evidence>
<organism evidence="2 3">
    <name type="scientific">[Mycobacterium] burgundiense</name>
    <dbReference type="NCBI Taxonomy" id="3064286"/>
    <lineage>
        <taxon>Bacteria</taxon>
        <taxon>Bacillati</taxon>
        <taxon>Actinomycetota</taxon>
        <taxon>Actinomycetes</taxon>
        <taxon>Mycobacteriales</taxon>
        <taxon>Mycobacteriaceae</taxon>
        <taxon>Mycolicibacterium</taxon>
    </lineage>
</organism>
<dbReference type="Proteomes" id="UP001190465">
    <property type="component" value="Chromosome"/>
</dbReference>
<proteinExistence type="predicted"/>
<dbReference type="RefSeq" id="WP_308482738.1">
    <property type="nucleotide sequence ID" value="NZ_OY726397.1"/>
</dbReference>
<accession>A0ABM9LIR9</accession>
<reference evidence="2 3" key="1">
    <citation type="submission" date="2023-08" db="EMBL/GenBank/DDBJ databases">
        <authorList>
            <person name="Folkvardsen B D."/>
            <person name="Norman A."/>
        </authorList>
    </citation>
    <scope>NUCLEOTIDE SEQUENCE [LARGE SCALE GENOMIC DNA]</scope>
    <source>
        <strain evidence="2 3">Mu0053</strain>
    </source>
</reference>
<feature type="chain" id="PRO_5046844196" description="Secreted protein" evidence="1">
    <location>
        <begin position="29"/>
        <end position="140"/>
    </location>
</feature>
<evidence type="ECO:0000256" key="1">
    <source>
        <dbReference type="SAM" id="SignalP"/>
    </source>
</evidence>
<gene>
    <name evidence="2" type="ORF">MU0053_001486</name>
</gene>
<feature type="signal peptide" evidence="1">
    <location>
        <begin position="1"/>
        <end position="28"/>
    </location>
</feature>
<protein>
    <recommendedName>
        <fullName evidence="4">Secreted protein</fullName>
    </recommendedName>
</protein>
<dbReference type="EMBL" id="OY726397">
    <property type="protein sequence ID" value="CAJ1499721.1"/>
    <property type="molecule type" value="Genomic_DNA"/>
</dbReference>
<evidence type="ECO:0000313" key="3">
    <source>
        <dbReference type="Proteomes" id="UP001190465"/>
    </source>
</evidence>
<keyword evidence="3" id="KW-1185">Reference proteome</keyword>
<sequence>MVMAAAAATVSAMLSAPAGMLTAPEAQAGPQTCNDAFCVPGITPNVVQGSYCENTTYYVFGTAVAGPSTKPGRLVFCGTPRRYEPRWFRSPPIAGIRDENSSCTGSLHMVAQAPDGLFLTCVSMNGESLWRRGDTMPVVQ</sequence>